<dbReference type="Proteomes" id="UP000246352">
    <property type="component" value="Unassembled WGS sequence"/>
</dbReference>
<keyword evidence="7" id="KW-0406">Ion transport</keyword>
<keyword evidence="6 10" id="KW-1133">Transmembrane helix</keyword>
<evidence type="ECO:0000313" key="12">
    <source>
        <dbReference type="Proteomes" id="UP000246352"/>
    </source>
</evidence>
<dbReference type="InterPro" id="IPR048279">
    <property type="entry name" value="MdtK-like"/>
</dbReference>
<evidence type="ECO:0000256" key="10">
    <source>
        <dbReference type="SAM" id="Phobius"/>
    </source>
</evidence>
<keyword evidence="12" id="KW-1185">Reference proteome</keyword>
<dbReference type="PANTHER" id="PTHR43298:SF2">
    <property type="entry name" value="FMN_FAD EXPORTER YEEO-RELATED"/>
    <property type="match status" value="1"/>
</dbReference>
<evidence type="ECO:0000256" key="9">
    <source>
        <dbReference type="ARBA" id="ARBA00031636"/>
    </source>
</evidence>
<gene>
    <name evidence="11" type="ORF">DFR52_106194</name>
</gene>
<feature type="transmembrane region" description="Helical" evidence="10">
    <location>
        <begin position="326"/>
        <end position="347"/>
    </location>
</feature>
<dbReference type="GO" id="GO:0015297">
    <property type="term" value="F:antiporter activity"/>
    <property type="evidence" value="ECO:0007669"/>
    <property type="project" value="UniProtKB-KW"/>
</dbReference>
<comment type="subcellular location">
    <subcellularLocation>
        <location evidence="1">Cell inner membrane</location>
        <topology evidence="1">Multi-pass membrane protein</topology>
    </subcellularLocation>
</comment>
<accession>A0A317PE57</accession>
<dbReference type="RefSeq" id="WP_110033966.1">
    <property type="nucleotide sequence ID" value="NZ_QGTR01000006.1"/>
</dbReference>
<feature type="transmembrane region" description="Helical" evidence="10">
    <location>
        <begin position="205"/>
        <end position="229"/>
    </location>
</feature>
<feature type="transmembrane region" description="Helical" evidence="10">
    <location>
        <begin position="367"/>
        <end position="384"/>
    </location>
</feature>
<evidence type="ECO:0000256" key="1">
    <source>
        <dbReference type="ARBA" id="ARBA00004429"/>
    </source>
</evidence>
<keyword evidence="4" id="KW-1003">Cell membrane</keyword>
<feature type="transmembrane region" description="Helical" evidence="10">
    <location>
        <begin position="250"/>
        <end position="277"/>
    </location>
</feature>
<dbReference type="InterPro" id="IPR050222">
    <property type="entry name" value="MATE_MdtK"/>
</dbReference>
<evidence type="ECO:0000256" key="7">
    <source>
        <dbReference type="ARBA" id="ARBA00023065"/>
    </source>
</evidence>
<name>A0A317PE57_9HYPH</name>
<feature type="transmembrane region" description="Helical" evidence="10">
    <location>
        <begin position="142"/>
        <end position="159"/>
    </location>
</feature>
<keyword evidence="8 10" id="KW-0472">Membrane</keyword>
<evidence type="ECO:0000256" key="5">
    <source>
        <dbReference type="ARBA" id="ARBA00022692"/>
    </source>
</evidence>
<keyword evidence="5 10" id="KW-0812">Transmembrane</keyword>
<evidence type="ECO:0000256" key="3">
    <source>
        <dbReference type="ARBA" id="ARBA00022449"/>
    </source>
</evidence>
<dbReference type="CDD" id="cd13131">
    <property type="entry name" value="MATE_NorM_like"/>
    <property type="match status" value="1"/>
</dbReference>
<feature type="transmembrane region" description="Helical" evidence="10">
    <location>
        <begin position="433"/>
        <end position="451"/>
    </location>
</feature>
<dbReference type="InterPro" id="IPR002528">
    <property type="entry name" value="MATE_fam"/>
</dbReference>
<comment type="caution">
    <text evidence="11">The sequence shown here is derived from an EMBL/GenBank/DDBJ whole genome shotgun (WGS) entry which is preliminary data.</text>
</comment>
<keyword evidence="2" id="KW-0813">Transport</keyword>
<dbReference type="NCBIfam" id="TIGR00797">
    <property type="entry name" value="matE"/>
    <property type="match status" value="1"/>
</dbReference>
<feature type="transmembrane region" description="Helical" evidence="10">
    <location>
        <begin position="405"/>
        <end position="427"/>
    </location>
</feature>
<proteinExistence type="predicted"/>
<dbReference type="GO" id="GO:0006811">
    <property type="term" value="P:monoatomic ion transport"/>
    <property type="evidence" value="ECO:0007669"/>
    <property type="project" value="UniProtKB-KW"/>
</dbReference>
<feature type="transmembrane region" description="Helical" evidence="10">
    <location>
        <begin position="61"/>
        <end position="82"/>
    </location>
</feature>
<evidence type="ECO:0000256" key="2">
    <source>
        <dbReference type="ARBA" id="ARBA00022448"/>
    </source>
</evidence>
<keyword evidence="3" id="KW-0050">Antiport</keyword>
<evidence type="ECO:0000256" key="6">
    <source>
        <dbReference type="ARBA" id="ARBA00022989"/>
    </source>
</evidence>
<feature type="transmembrane region" description="Helical" evidence="10">
    <location>
        <begin position="21"/>
        <end position="41"/>
    </location>
</feature>
<dbReference type="PIRSF" id="PIRSF006603">
    <property type="entry name" value="DinF"/>
    <property type="match status" value="1"/>
</dbReference>
<dbReference type="AlphaFoldDB" id="A0A317PE57"/>
<organism evidence="11 12">
    <name type="scientific">Hoeflea marina</name>
    <dbReference type="NCBI Taxonomy" id="274592"/>
    <lineage>
        <taxon>Bacteria</taxon>
        <taxon>Pseudomonadati</taxon>
        <taxon>Pseudomonadota</taxon>
        <taxon>Alphaproteobacteria</taxon>
        <taxon>Hyphomicrobiales</taxon>
        <taxon>Rhizobiaceae</taxon>
        <taxon>Hoeflea</taxon>
    </lineage>
</organism>
<dbReference type="EMBL" id="QGTR01000006">
    <property type="protein sequence ID" value="PWV97670.1"/>
    <property type="molecule type" value="Genomic_DNA"/>
</dbReference>
<dbReference type="PANTHER" id="PTHR43298">
    <property type="entry name" value="MULTIDRUG RESISTANCE PROTEIN NORM-RELATED"/>
    <property type="match status" value="1"/>
</dbReference>
<dbReference type="GO" id="GO:0005886">
    <property type="term" value="C:plasma membrane"/>
    <property type="evidence" value="ECO:0007669"/>
    <property type="project" value="UniProtKB-SubCell"/>
</dbReference>
<feature type="transmembrane region" description="Helical" evidence="10">
    <location>
        <begin position="171"/>
        <end position="193"/>
    </location>
</feature>
<protein>
    <recommendedName>
        <fullName evidence="9">Multidrug-efflux transporter</fullName>
    </recommendedName>
</protein>
<sequence>MAIGIQSDVTAARGQSWLGHVWATLALGMPLVGTQIAQIAINTTDVVMLGWYGTEHLAAGVLATQAFFFVFIFGAGFTHAVVPMAAQAEGRGDSTQLRRSVRMGFWVVILYSALVMPVMWQIEAILLILGQKPELAALAGDYMHLAQWSILPALATLVFRAFFAAQSRVQIVLWSALAGTLANAVLNYAFIFGHFGAPEMGIRGAAVASLGSSIAILVVLVVWTSWVPQFRAHQLFVRFWRPDWQAFNDVVRMGIPIGLMIIAEVGLFLSASVMMGWLGTVTLAAHGIALQLGSIAFMVPLGMASAATVRVGQLHGRGDDAGLARAAHVVLAISGVFALASALLFWFLPSELVGLFLDNTKPEAMEVLAMAVPLLAIAACFQFVDSMQVVGAGLLRGLKDTRVPMLIAVISYWLVGLPVAWGMGFGLGFGARGVWWGLALGLGVAAVLLNWRFFRRERFLPITQNAA</sequence>
<dbReference type="GO" id="GO:0042910">
    <property type="term" value="F:xenobiotic transmembrane transporter activity"/>
    <property type="evidence" value="ECO:0007669"/>
    <property type="project" value="InterPro"/>
</dbReference>
<dbReference type="Pfam" id="PF01554">
    <property type="entry name" value="MatE"/>
    <property type="match status" value="2"/>
</dbReference>
<feature type="transmembrane region" description="Helical" evidence="10">
    <location>
        <begin position="103"/>
        <end position="122"/>
    </location>
</feature>
<dbReference type="OrthoDB" id="9780160at2"/>
<feature type="transmembrane region" description="Helical" evidence="10">
    <location>
        <begin position="283"/>
        <end position="305"/>
    </location>
</feature>
<evidence type="ECO:0000313" key="11">
    <source>
        <dbReference type="EMBL" id="PWV97670.1"/>
    </source>
</evidence>
<evidence type="ECO:0000256" key="4">
    <source>
        <dbReference type="ARBA" id="ARBA00022475"/>
    </source>
</evidence>
<reference evidence="11 12" key="1">
    <citation type="submission" date="2018-05" db="EMBL/GenBank/DDBJ databases">
        <title>Genomic Encyclopedia of Type Strains, Phase IV (KMG-IV): sequencing the most valuable type-strain genomes for metagenomic binning, comparative biology and taxonomic classification.</title>
        <authorList>
            <person name="Goeker M."/>
        </authorList>
    </citation>
    <scope>NUCLEOTIDE SEQUENCE [LARGE SCALE GENOMIC DNA]</scope>
    <source>
        <strain evidence="11 12">DSM 16791</strain>
    </source>
</reference>
<evidence type="ECO:0000256" key="8">
    <source>
        <dbReference type="ARBA" id="ARBA00023136"/>
    </source>
</evidence>